<keyword evidence="2" id="KW-1185">Reference proteome</keyword>
<name>A0A4R8M3G6_9BACT</name>
<accession>A0A4R8M3G6</accession>
<dbReference type="EMBL" id="SORI01000012">
    <property type="protein sequence ID" value="TDY59554.1"/>
    <property type="molecule type" value="Genomic_DNA"/>
</dbReference>
<organism evidence="1 2">
    <name type="scientific">Aminivibrio pyruvatiphilus</name>
    <dbReference type="NCBI Taxonomy" id="1005740"/>
    <lineage>
        <taxon>Bacteria</taxon>
        <taxon>Thermotogati</taxon>
        <taxon>Synergistota</taxon>
        <taxon>Synergistia</taxon>
        <taxon>Synergistales</taxon>
        <taxon>Aminobacteriaceae</taxon>
        <taxon>Aminivibrio</taxon>
    </lineage>
</organism>
<gene>
    <name evidence="1" type="ORF">C8D99_11263</name>
</gene>
<evidence type="ECO:0000313" key="2">
    <source>
        <dbReference type="Proteomes" id="UP000295066"/>
    </source>
</evidence>
<reference evidence="1 2" key="1">
    <citation type="submission" date="2019-03" db="EMBL/GenBank/DDBJ databases">
        <title>Genomic Encyclopedia of Type Strains, Phase IV (KMG-IV): sequencing the most valuable type-strain genomes for metagenomic binning, comparative biology and taxonomic classification.</title>
        <authorList>
            <person name="Goeker M."/>
        </authorList>
    </citation>
    <scope>NUCLEOTIDE SEQUENCE [LARGE SCALE GENOMIC DNA]</scope>
    <source>
        <strain evidence="1 2">DSM 25964</strain>
    </source>
</reference>
<comment type="caution">
    <text evidence="1">The sequence shown here is derived from an EMBL/GenBank/DDBJ whole genome shotgun (WGS) entry which is preliminary data.</text>
</comment>
<dbReference type="Proteomes" id="UP000295066">
    <property type="component" value="Unassembled WGS sequence"/>
</dbReference>
<dbReference type="AlphaFoldDB" id="A0A4R8M3G6"/>
<protein>
    <submittedName>
        <fullName evidence="1">Uncharacterized protein</fullName>
    </submittedName>
</protein>
<sequence>MKNNVKPQESRVSCKNISVSVAGKGISKKETCLSDEKRNMMKGILKKRKAAFDALAKY</sequence>
<proteinExistence type="predicted"/>
<dbReference type="RefSeq" id="WP_166670121.1">
    <property type="nucleotide sequence ID" value="NZ_SORI01000012.1"/>
</dbReference>
<evidence type="ECO:0000313" key="1">
    <source>
        <dbReference type="EMBL" id="TDY59554.1"/>
    </source>
</evidence>